<feature type="region of interest" description="Disordered" evidence="1">
    <location>
        <begin position="160"/>
        <end position="186"/>
    </location>
</feature>
<organism evidence="2 3">
    <name type="scientific">Hyaloscypha hepaticicola</name>
    <dbReference type="NCBI Taxonomy" id="2082293"/>
    <lineage>
        <taxon>Eukaryota</taxon>
        <taxon>Fungi</taxon>
        <taxon>Dikarya</taxon>
        <taxon>Ascomycota</taxon>
        <taxon>Pezizomycotina</taxon>
        <taxon>Leotiomycetes</taxon>
        <taxon>Helotiales</taxon>
        <taxon>Hyaloscyphaceae</taxon>
        <taxon>Hyaloscypha</taxon>
    </lineage>
</organism>
<evidence type="ECO:0000313" key="3">
    <source>
        <dbReference type="Proteomes" id="UP000235672"/>
    </source>
</evidence>
<accession>A0A2J6PIM7</accession>
<dbReference type="AlphaFoldDB" id="A0A2J6PIM7"/>
<dbReference type="EMBL" id="KZ613527">
    <property type="protein sequence ID" value="PMD13839.1"/>
    <property type="molecule type" value="Genomic_DNA"/>
</dbReference>
<evidence type="ECO:0000256" key="1">
    <source>
        <dbReference type="SAM" id="MobiDB-lite"/>
    </source>
</evidence>
<name>A0A2J6PIM7_9HELO</name>
<proteinExistence type="predicted"/>
<dbReference type="OrthoDB" id="4776374at2759"/>
<reference evidence="2 3" key="1">
    <citation type="submission" date="2016-05" db="EMBL/GenBank/DDBJ databases">
        <title>A degradative enzymes factory behind the ericoid mycorrhizal symbiosis.</title>
        <authorList>
            <consortium name="DOE Joint Genome Institute"/>
            <person name="Martino E."/>
            <person name="Morin E."/>
            <person name="Grelet G."/>
            <person name="Kuo A."/>
            <person name="Kohler A."/>
            <person name="Daghino S."/>
            <person name="Barry K."/>
            <person name="Choi C."/>
            <person name="Cichocki N."/>
            <person name="Clum A."/>
            <person name="Copeland A."/>
            <person name="Hainaut M."/>
            <person name="Haridas S."/>
            <person name="Labutti K."/>
            <person name="Lindquist E."/>
            <person name="Lipzen A."/>
            <person name="Khouja H.-R."/>
            <person name="Murat C."/>
            <person name="Ohm R."/>
            <person name="Olson A."/>
            <person name="Spatafora J."/>
            <person name="Veneault-Fourrey C."/>
            <person name="Henrissat B."/>
            <person name="Grigoriev I."/>
            <person name="Martin F."/>
            <person name="Perotto S."/>
        </authorList>
    </citation>
    <scope>NUCLEOTIDE SEQUENCE [LARGE SCALE GENOMIC DNA]</scope>
    <source>
        <strain evidence="2 3">UAMH 7357</strain>
    </source>
</reference>
<gene>
    <name evidence="2" type="ORF">NA56DRAFT_665285</name>
</gene>
<dbReference type="Proteomes" id="UP000235672">
    <property type="component" value="Unassembled WGS sequence"/>
</dbReference>
<keyword evidence="3" id="KW-1185">Reference proteome</keyword>
<sequence>MKQESQPASQLPEALKGSTNDERAALSPQTTKRHKRFWQKNQLVSLDIPYENFKGSILGGQYRLQHLRHQDDYLDIYSVTSLHGLSFEAQAFSLSELSEKLLQARKRRIKRLLRSKNFVCEIRQAGKRFLIIDLKRNDAEWKNLTNSQISRHVLDWMKDLPDLPPPPTKSQKETDSVNRSGKFECV</sequence>
<protein>
    <submittedName>
        <fullName evidence="2">Uncharacterized protein</fullName>
    </submittedName>
</protein>
<feature type="compositionally biased region" description="Basic and acidic residues" evidence="1">
    <location>
        <begin position="170"/>
        <end position="186"/>
    </location>
</feature>
<evidence type="ECO:0000313" key="2">
    <source>
        <dbReference type="EMBL" id="PMD13839.1"/>
    </source>
</evidence>
<feature type="region of interest" description="Disordered" evidence="1">
    <location>
        <begin position="1"/>
        <end position="33"/>
    </location>
</feature>